<sequence length="39" mass="4168">MKTETILVEATVDVPSDGGSTPPASTISMQDFEGHFKSR</sequence>
<proteinExistence type="predicted"/>
<organism evidence="2">
    <name type="scientific">Moorella thermoacetica Y72</name>
    <dbReference type="NCBI Taxonomy" id="1325331"/>
    <lineage>
        <taxon>Bacteria</taxon>
        <taxon>Bacillati</taxon>
        <taxon>Bacillota</taxon>
        <taxon>Clostridia</taxon>
        <taxon>Neomoorellales</taxon>
        <taxon>Neomoorellaceae</taxon>
        <taxon>Neomoorella</taxon>
    </lineage>
</organism>
<dbReference type="AlphaFoldDB" id="A0A0S6UEM8"/>
<reference evidence="2" key="1">
    <citation type="journal article" date="2014" name="Gene">
        <title>Genome-guided analysis of transformation efficiency and carbon dioxide assimilation by Moorella thermoacetica Y72.</title>
        <authorList>
            <person name="Tsukahara K."/>
            <person name="Kita A."/>
            <person name="Nakashimada Y."/>
            <person name="Hoshino T."/>
            <person name="Murakami K."/>
        </authorList>
    </citation>
    <scope>NUCLEOTIDE SEQUENCE [LARGE SCALE GENOMIC DNA]</scope>
    <source>
        <strain evidence="2">Y72</strain>
    </source>
</reference>
<accession>A0A0S6UEM8</accession>
<feature type="region of interest" description="Disordered" evidence="1">
    <location>
        <begin position="13"/>
        <end position="39"/>
    </location>
</feature>
<evidence type="ECO:0000313" key="2">
    <source>
        <dbReference type="EMBL" id="GAF26062.1"/>
    </source>
</evidence>
<gene>
    <name evidence="2" type="ORF">MTY_1399</name>
</gene>
<evidence type="ECO:0000256" key="1">
    <source>
        <dbReference type="SAM" id="MobiDB-lite"/>
    </source>
</evidence>
<dbReference type="Proteomes" id="UP000063718">
    <property type="component" value="Unassembled WGS sequence"/>
</dbReference>
<protein>
    <submittedName>
        <fullName evidence="2">Uncharacterized protein</fullName>
    </submittedName>
</protein>
<feature type="compositionally biased region" description="Polar residues" evidence="1">
    <location>
        <begin position="18"/>
        <end position="29"/>
    </location>
</feature>
<name>A0A0S6UEM8_NEOTH</name>
<dbReference type="EMBL" id="DF238840">
    <property type="protein sequence ID" value="GAF26062.1"/>
    <property type="molecule type" value="Genomic_DNA"/>
</dbReference>